<proteinExistence type="predicted"/>
<dbReference type="Proteomes" id="UP000499080">
    <property type="component" value="Unassembled WGS sequence"/>
</dbReference>
<evidence type="ECO:0000313" key="3">
    <source>
        <dbReference type="Proteomes" id="UP000499080"/>
    </source>
</evidence>
<dbReference type="AlphaFoldDB" id="A0A4Y2F7W9"/>
<evidence type="ECO:0000313" key="2">
    <source>
        <dbReference type="EMBL" id="GBM36469.1"/>
    </source>
</evidence>
<keyword evidence="3" id="KW-1185">Reference proteome</keyword>
<reference evidence="2 3" key="1">
    <citation type="journal article" date="2019" name="Sci. Rep.">
        <title>Orb-weaving spider Araneus ventricosus genome elucidates the spidroin gene catalogue.</title>
        <authorList>
            <person name="Kono N."/>
            <person name="Nakamura H."/>
            <person name="Ohtoshi R."/>
            <person name="Moran D.A.P."/>
            <person name="Shinohara A."/>
            <person name="Yoshida Y."/>
            <person name="Fujiwara M."/>
            <person name="Mori M."/>
            <person name="Tomita M."/>
            <person name="Arakawa K."/>
        </authorList>
    </citation>
    <scope>NUCLEOTIDE SEQUENCE [LARGE SCALE GENOMIC DNA]</scope>
</reference>
<organism evidence="2 3">
    <name type="scientific">Araneus ventricosus</name>
    <name type="common">Orbweaver spider</name>
    <name type="synonym">Epeira ventricosa</name>
    <dbReference type="NCBI Taxonomy" id="182803"/>
    <lineage>
        <taxon>Eukaryota</taxon>
        <taxon>Metazoa</taxon>
        <taxon>Ecdysozoa</taxon>
        <taxon>Arthropoda</taxon>
        <taxon>Chelicerata</taxon>
        <taxon>Arachnida</taxon>
        <taxon>Araneae</taxon>
        <taxon>Araneomorphae</taxon>
        <taxon>Entelegynae</taxon>
        <taxon>Araneoidea</taxon>
        <taxon>Araneidae</taxon>
        <taxon>Araneus</taxon>
    </lineage>
</organism>
<dbReference type="EMBL" id="BGPR01000811">
    <property type="protein sequence ID" value="GBM36469.1"/>
    <property type="molecule type" value="Genomic_DNA"/>
</dbReference>
<evidence type="ECO:0000256" key="1">
    <source>
        <dbReference type="SAM" id="MobiDB-lite"/>
    </source>
</evidence>
<accession>A0A4Y2F7W9</accession>
<dbReference type="OrthoDB" id="10069580at2759"/>
<evidence type="ECO:0008006" key="4">
    <source>
        <dbReference type="Google" id="ProtNLM"/>
    </source>
</evidence>
<sequence length="145" mass="16728">MMATGRSDAVSVITFSARHLLKLYEFGQSGLQWVISLGFEKAIEIVRADETSREKLRSMKKETAATVNSVNRNRRQNQRKQAFQEYECKKYGRKHKPRECPAFGKICTKCNAKNHFAAKCFQNSKNIHKMKITDYELGIYIDSVT</sequence>
<feature type="region of interest" description="Disordered" evidence="1">
    <location>
        <begin position="57"/>
        <end position="78"/>
    </location>
</feature>
<comment type="caution">
    <text evidence="2">The sequence shown here is derived from an EMBL/GenBank/DDBJ whole genome shotgun (WGS) entry which is preliminary data.</text>
</comment>
<name>A0A4Y2F7W9_ARAVE</name>
<gene>
    <name evidence="2" type="ORF">AVEN_234845_1</name>
</gene>
<protein>
    <recommendedName>
        <fullName evidence="4">CCHC-type domain-containing protein</fullName>
    </recommendedName>
</protein>